<organism evidence="1 2">
    <name type="scientific">Petralouisia muris</name>
    <dbReference type="NCBI Taxonomy" id="3032872"/>
    <lineage>
        <taxon>Bacteria</taxon>
        <taxon>Bacillati</taxon>
        <taxon>Bacillota</taxon>
        <taxon>Clostridia</taxon>
        <taxon>Lachnospirales</taxon>
        <taxon>Lachnospiraceae</taxon>
        <taxon>Petralouisia</taxon>
    </lineage>
</organism>
<comment type="caution">
    <text evidence="1">The sequence shown here is derived from an EMBL/GenBank/DDBJ whole genome shotgun (WGS) entry which is preliminary data.</text>
</comment>
<gene>
    <name evidence="1" type="ORF">E5329_27585</name>
</gene>
<evidence type="ECO:0000313" key="1">
    <source>
        <dbReference type="EMBL" id="TGY86952.1"/>
    </source>
</evidence>
<proteinExistence type="predicted"/>
<sequence length="155" mass="17382">MWKEILIMATLVIYFSQTGTTKAAAEKISELKKADLVEIKPKRPYEMSYGKTVLTSMKEILTKARPELAMEIPDVQKYARLLSGFPVWCGAAPNVVLTLLDALDLNGKHAAVFTTSGATKPAKLAVKLKKMYPEARWHKPLNANGMTEEEIRNWM</sequence>
<reference evidence="1" key="1">
    <citation type="submission" date="2019-04" db="EMBL/GenBank/DDBJ databases">
        <title>Microbes associate with the intestines of laboratory mice.</title>
        <authorList>
            <person name="Navarre W."/>
            <person name="Wong E."/>
            <person name="Huang K."/>
            <person name="Tropini C."/>
            <person name="Ng K."/>
            <person name="Yu B."/>
        </authorList>
    </citation>
    <scope>NUCLEOTIDE SEQUENCE</scope>
    <source>
        <strain evidence="1">NM01_1-7b</strain>
    </source>
</reference>
<dbReference type="EMBL" id="SRYA01000134">
    <property type="protein sequence ID" value="TGY86952.1"/>
    <property type="molecule type" value="Genomic_DNA"/>
</dbReference>
<dbReference type="Proteomes" id="UP000304953">
    <property type="component" value="Unassembled WGS sequence"/>
</dbReference>
<protein>
    <submittedName>
        <fullName evidence="1">Uncharacterized protein</fullName>
    </submittedName>
</protein>
<name>A0AC61RPE9_9FIRM</name>
<accession>A0AC61RPE9</accession>
<keyword evidence="2" id="KW-1185">Reference proteome</keyword>
<evidence type="ECO:0000313" key="2">
    <source>
        <dbReference type="Proteomes" id="UP000304953"/>
    </source>
</evidence>